<keyword evidence="2" id="KW-0812">Transmembrane</keyword>
<feature type="transmembrane region" description="Helical" evidence="2">
    <location>
        <begin position="128"/>
        <end position="152"/>
    </location>
</feature>
<protein>
    <submittedName>
        <fullName evidence="3">Type VII secretion-associated protein</fullName>
    </submittedName>
</protein>
<evidence type="ECO:0000256" key="1">
    <source>
        <dbReference type="SAM" id="MobiDB-lite"/>
    </source>
</evidence>
<proteinExistence type="predicted"/>
<dbReference type="KEGG" id="cpyr:CYJ47_10035"/>
<dbReference type="EMBL" id="CP136958">
    <property type="protein sequence ID" value="WOT01599.1"/>
    <property type="molecule type" value="Genomic_DNA"/>
</dbReference>
<dbReference type="NCBIfam" id="TIGR03931">
    <property type="entry name" value="T7SS_Rv3446c"/>
    <property type="match status" value="1"/>
</dbReference>
<keyword evidence="2" id="KW-0472">Membrane</keyword>
<gene>
    <name evidence="3" type="ORF">CYJ47_10035</name>
</gene>
<evidence type="ECO:0000256" key="2">
    <source>
        <dbReference type="SAM" id="Phobius"/>
    </source>
</evidence>
<dbReference type="RefSeq" id="WP_101677749.1">
    <property type="nucleotide sequence ID" value="NZ_CAMIHY010000036.1"/>
</dbReference>
<feature type="region of interest" description="Disordered" evidence="1">
    <location>
        <begin position="167"/>
        <end position="226"/>
    </location>
</feature>
<keyword evidence="2" id="KW-1133">Transmembrane helix</keyword>
<dbReference type="AlphaFoldDB" id="A0AAF0YTF7"/>
<dbReference type="InterPro" id="IPR023840">
    <property type="entry name" value="T7SS_Rv3446c"/>
</dbReference>
<feature type="region of interest" description="Disordered" evidence="1">
    <location>
        <begin position="97"/>
        <end position="123"/>
    </location>
</feature>
<evidence type="ECO:0000313" key="3">
    <source>
        <dbReference type="EMBL" id="WOT01599.1"/>
    </source>
</evidence>
<organism evidence="3 4">
    <name type="scientific">Corynebacterium pyruviciproducens</name>
    <dbReference type="NCBI Taxonomy" id="598660"/>
    <lineage>
        <taxon>Bacteria</taxon>
        <taxon>Bacillati</taxon>
        <taxon>Actinomycetota</taxon>
        <taxon>Actinomycetes</taxon>
        <taxon>Mycobacteriales</taxon>
        <taxon>Corynebacteriaceae</taxon>
        <taxon>Corynebacterium</taxon>
    </lineage>
</organism>
<accession>A0AAF0YTF7</accession>
<name>A0AAF0YTF7_9CORY</name>
<evidence type="ECO:0000313" key="4">
    <source>
        <dbReference type="Proteomes" id="UP000234560"/>
    </source>
</evidence>
<reference evidence="3" key="2">
    <citation type="submission" date="2023-10" db="EMBL/GenBank/DDBJ databases">
        <authorList>
            <person name="Choi B."/>
        </authorList>
    </citation>
    <scope>NUCLEOTIDE SEQUENCE</scope>
    <source>
        <strain evidence="3">UMB0763</strain>
    </source>
</reference>
<dbReference type="Proteomes" id="UP000234560">
    <property type="component" value="Chromosome"/>
</dbReference>
<sequence>MTTTFDQDHIVTVTVDDIATVVEGPDTVYRYDLPGTGIIEGWAVPAVVDQIKDLCSDYWPDIEVVIDAEERTTEMLARTLLNKGIAAYSSDVLSEDDPVELDVGEPTQEDPPGTRAVFRPKEKSRRPAWATITNAAIGGVILLVAGLSWWAMSASLPSADAGVTAAAEHTSAGSDPGATGSGTPVSDDADDTSASATPTEVDNEPITVEAEGMKMKTPPNFTLTPRPDGAMTAQGPDPDLRIVVAADPVYGVKPEAVMAEVLRMVEEDPTLTVVEGKDSADANDKVEYIELPGDGSQVTWVTWVTGDRQLSVGCHSRGEPTHAHKAACRLAADTFTFEGN</sequence>
<reference evidence="3" key="1">
    <citation type="submission" date="2017-12" db="EMBL/GenBank/DDBJ databases">
        <authorList>
            <person name="Thomas-White K."/>
            <person name="Wolfe A.J."/>
        </authorList>
    </citation>
    <scope>NUCLEOTIDE SEQUENCE</scope>
    <source>
        <strain evidence="3">UMB0763</strain>
    </source>
</reference>